<keyword evidence="2" id="KW-1185">Reference proteome</keyword>
<comment type="caution">
    <text evidence="1">The sequence shown here is derived from an EMBL/GenBank/DDBJ whole genome shotgun (WGS) entry which is preliminary data.</text>
</comment>
<dbReference type="Proteomes" id="UP000823775">
    <property type="component" value="Unassembled WGS sequence"/>
</dbReference>
<reference evidence="1 2" key="1">
    <citation type="journal article" date="2021" name="BMC Genomics">
        <title>Datura genome reveals duplications of psychoactive alkaloid biosynthetic genes and high mutation rate following tissue culture.</title>
        <authorList>
            <person name="Rajewski A."/>
            <person name="Carter-House D."/>
            <person name="Stajich J."/>
            <person name="Litt A."/>
        </authorList>
    </citation>
    <scope>NUCLEOTIDE SEQUENCE [LARGE SCALE GENOMIC DNA]</scope>
    <source>
        <strain evidence="1">AR-01</strain>
    </source>
</reference>
<proteinExistence type="predicted"/>
<name>A0ABS8UU91_DATST</name>
<evidence type="ECO:0000313" key="2">
    <source>
        <dbReference type="Proteomes" id="UP000823775"/>
    </source>
</evidence>
<accession>A0ABS8UU91</accession>
<organism evidence="1 2">
    <name type="scientific">Datura stramonium</name>
    <name type="common">Jimsonweed</name>
    <name type="synonym">Common thornapple</name>
    <dbReference type="NCBI Taxonomy" id="4076"/>
    <lineage>
        <taxon>Eukaryota</taxon>
        <taxon>Viridiplantae</taxon>
        <taxon>Streptophyta</taxon>
        <taxon>Embryophyta</taxon>
        <taxon>Tracheophyta</taxon>
        <taxon>Spermatophyta</taxon>
        <taxon>Magnoliopsida</taxon>
        <taxon>eudicotyledons</taxon>
        <taxon>Gunneridae</taxon>
        <taxon>Pentapetalae</taxon>
        <taxon>asterids</taxon>
        <taxon>lamiids</taxon>
        <taxon>Solanales</taxon>
        <taxon>Solanaceae</taxon>
        <taxon>Solanoideae</taxon>
        <taxon>Datureae</taxon>
        <taxon>Datura</taxon>
    </lineage>
</organism>
<feature type="non-terminal residue" evidence="1">
    <location>
        <position position="1"/>
    </location>
</feature>
<dbReference type="EMBL" id="JACEIK010002517">
    <property type="protein sequence ID" value="MCD9637591.1"/>
    <property type="molecule type" value="Genomic_DNA"/>
</dbReference>
<feature type="non-terminal residue" evidence="1">
    <location>
        <position position="81"/>
    </location>
</feature>
<protein>
    <submittedName>
        <fullName evidence="1">Uncharacterized protein</fullName>
    </submittedName>
</protein>
<evidence type="ECO:0000313" key="1">
    <source>
        <dbReference type="EMBL" id="MCD9637591.1"/>
    </source>
</evidence>
<sequence>STYNAIFQRWNASMSECAVMMLLSMDVLCCGEGSLMVFFDGSWIGLGQLTWGLDESRNDSWCYPTSHSLSRGPLSVIIAGR</sequence>
<gene>
    <name evidence="1" type="ORF">HAX54_020960</name>
</gene>